<dbReference type="Gene3D" id="3.90.230.10">
    <property type="entry name" value="Creatinase/methionine aminopeptidase superfamily"/>
    <property type="match status" value="1"/>
</dbReference>
<dbReference type="OrthoDB" id="9995434at2759"/>
<dbReference type="KEGG" id="ptkz:JDV02_008601"/>
<organism evidence="3 4">
    <name type="scientific">Purpureocillium takamizusanense</name>
    <dbReference type="NCBI Taxonomy" id="2060973"/>
    <lineage>
        <taxon>Eukaryota</taxon>
        <taxon>Fungi</taxon>
        <taxon>Dikarya</taxon>
        <taxon>Ascomycota</taxon>
        <taxon>Pezizomycotina</taxon>
        <taxon>Sordariomycetes</taxon>
        <taxon>Hypocreomycetidae</taxon>
        <taxon>Hypocreales</taxon>
        <taxon>Ophiocordycipitaceae</taxon>
        <taxon>Purpureocillium</taxon>
    </lineage>
</organism>
<name>A0A9Q8QMF1_9HYPO</name>
<keyword evidence="1" id="KW-0472">Membrane</keyword>
<dbReference type="EMBL" id="CP086361">
    <property type="protein sequence ID" value="UNI22738.1"/>
    <property type="molecule type" value="Genomic_DNA"/>
</dbReference>
<dbReference type="Pfam" id="PF00557">
    <property type="entry name" value="Peptidase_M24"/>
    <property type="match status" value="1"/>
</dbReference>
<protein>
    <recommendedName>
        <fullName evidence="2">Peptidase M24 domain-containing protein</fullName>
    </recommendedName>
</protein>
<dbReference type="InterPro" id="IPR036005">
    <property type="entry name" value="Creatinase/aminopeptidase-like"/>
</dbReference>
<feature type="transmembrane region" description="Helical" evidence="1">
    <location>
        <begin position="46"/>
        <end position="70"/>
    </location>
</feature>
<dbReference type="Proteomes" id="UP000829364">
    <property type="component" value="Chromosome 8"/>
</dbReference>
<dbReference type="InterPro" id="IPR000994">
    <property type="entry name" value="Pept_M24"/>
</dbReference>
<dbReference type="InterPro" id="IPR029149">
    <property type="entry name" value="Creatin/AminoP/Spt16_N"/>
</dbReference>
<gene>
    <name evidence="3" type="ORF">JDV02_008601</name>
</gene>
<feature type="domain" description="Peptidase M24" evidence="2">
    <location>
        <begin position="272"/>
        <end position="483"/>
    </location>
</feature>
<dbReference type="SUPFAM" id="SSF55920">
    <property type="entry name" value="Creatinase/aminopeptidase"/>
    <property type="match status" value="1"/>
</dbReference>
<reference evidence="3" key="1">
    <citation type="submission" date="2021-11" db="EMBL/GenBank/DDBJ databases">
        <title>Purpureocillium_takamizusanense_genome.</title>
        <authorList>
            <person name="Nguyen N.-H."/>
        </authorList>
    </citation>
    <scope>NUCLEOTIDE SEQUENCE</scope>
    <source>
        <strain evidence="3">PT3</strain>
    </source>
</reference>
<evidence type="ECO:0000256" key="1">
    <source>
        <dbReference type="SAM" id="Phobius"/>
    </source>
</evidence>
<sequence>MFILPEAHDSPKDGQQQNMAATKVGFGEAALFEKQRYSAKRSPGRVIHVLIAAVIITALLVKTGSLGTVLGHRNPAKQLKNIQKCSIDTLHKDLSFLDNARPIQAAEFIQRRDRLARALDQNGVDAFVLEPGFTFQYYGNVSQPDWEPGEAEERPFLMLVLPQRASDGSVSAKTAFLAAHFEEGRARMLGIPSRDEELDIVIWEEHWNPYKTLLESRLFAGKKEKQPTLMVEEEMRDFIVRGLQNNGFKTVGLSPEAELVHQTKSPAEIEIIRAVNTGTIVAVRAVRTCLVPGLTEDEVTAILDNTLLSMGFVTVFNIMLFGEHGALPHGGFVTGGKKLTLDSVVIIDVGARYLGYTSDICRSFLIDPPKGRRVPEDPLRAEKEKIWRIVFDAQTAASEAMRWNNTAASVDIAARSVIDAAGYGEFFTHRVGHSIGIKAHESPYLNKWNTVKLSPGMTFTIEPGIYLEGKFGMRHEDIYRVTETGDAELLTGRRARGLYDP</sequence>
<dbReference type="PANTHER" id="PTHR46112:SF2">
    <property type="entry name" value="XAA-PRO AMINOPEPTIDASE P-RELATED"/>
    <property type="match status" value="1"/>
</dbReference>
<keyword evidence="1" id="KW-0812">Transmembrane</keyword>
<dbReference type="SUPFAM" id="SSF53092">
    <property type="entry name" value="Creatinase/prolidase N-terminal domain"/>
    <property type="match status" value="1"/>
</dbReference>
<evidence type="ECO:0000313" key="3">
    <source>
        <dbReference type="EMBL" id="UNI22738.1"/>
    </source>
</evidence>
<dbReference type="GeneID" id="72070547"/>
<keyword evidence="4" id="KW-1185">Reference proteome</keyword>
<dbReference type="AlphaFoldDB" id="A0A9Q8QMF1"/>
<keyword evidence="1" id="KW-1133">Transmembrane helix</keyword>
<accession>A0A9Q8QMF1</accession>
<dbReference type="Gene3D" id="3.40.350.10">
    <property type="entry name" value="Creatinase/prolidase N-terminal domain"/>
    <property type="match status" value="1"/>
</dbReference>
<proteinExistence type="predicted"/>
<evidence type="ECO:0000313" key="4">
    <source>
        <dbReference type="Proteomes" id="UP000829364"/>
    </source>
</evidence>
<dbReference type="PANTHER" id="PTHR46112">
    <property type="entry name" value="AMINOPEPTIDASE"/>
    <property type="match status" value="1"/>
</dbReference>
<dbReference type="RefSeq" id="XP_047846219.1">
    <property type="nucleotide sequence ID" value="XM_047990212.1"/>
</dbReference>
<dbReference type="InterPro" id="IPR050659">
    <property type="entry name" value="Peptidase_M24B"/>
</dbReference>
<evidence type="ECO:0000259" key="2">
    <source>
        <dbReference type="Pfam" id="PF00557"/>
    </source>
</evidence>